<dbReference type="Pfam" id="PF00990">
    <property type="entry name" value="GGDEF"/>
    <property type="match status" value="1"/>
</dbReference>
<dbReference type="RefSeq" id="WP_345342465.1">
    <property type="nucleotide sequence ID" value="NZ_BAABLI010000034.1"/>
</dbReference>
<dbReference type="PANTHER" id="PTHR46663:SF2">
    <property type="entry name" value="GGDEF DOMAIN-CONTAINING PROTEIN"/>
    <property type="match status" value="1"/>
</dbReference>
<dbReference type="NCBIfam" id="TIGR00254">
    <property type="entry name" value="GGDEF"/>
    <property type="match status" value="1"/>
</dbReference>
<comment type="caution">
    <text evidence="3">The sequence shown here is derived from an EMBL/GenBank/DDBJ whole genome shotgun (WGS) entry which is preliminary data.</text>
</comment>
<dbReference type="PANTHER" id="PTHR46663">
    <property type="entry name" value="DIGUANYLATE CYCLASE DGCT-RELATED"/>
    <property type="match status" value="1"/>
</dbReference>
<dbReference type="InterPro" id="IPR043128">
    <property type="entry name" value="Rev_trsase/Diguanyl_cyclase"/>
</dbReference>
<dbReference type="InterPro" id="IPR001638">
    <property type="entry name" value="Solute-binding_3/MltF_N"/>
</dbReference>
<dbReference type="CDD" id="cd01949">
    <property type="entry name" value="GGDEF"/>
    <property type="match status" value="1"/>
</dbReference>
<keyword evidence="4" id="KW-1185">Reference proteome</keyword>
<dbReference type="SUPFAM" id="SSF55073">
    <property type="entry name" value="Nucleotide cyclase"/>
    <property type="match status" value="1"/>
</dbReference>
<accession>A0ABW4XRC3</accession>
<dbReference type="PROSITE" id="PS50887">
    <property type="entry name" value="GGDEF"/>
    <property type="match status" value="1"/>
</dbReference>
<dbReference type="SMART" id="SM00062">
    <property type="entry name" value="PBPb"/>
    <property type="match status" value="3"/>
</dbReference>
<evidence type="ECO:0000259" key="2">
    <source>
        <dbReference type="PROSITE" id="PS50887"/>
    </source>
</evidence>
<name>A0ABW4XRC3_9GAMM</name>
<evidence type="ECO:0000313" key="4">
    <source>
        <dbReference type="Proteomes" id="UP001597380"/>
    </source>
</evidence>
<reference evidence="4" key="1">
    <citation type="journal article" date="2019" name="Int. J. Syst. Evol. Microbiol.">
        <title>The Global Catalogue of Microorganisms (GCM) 10K type strain sequencing project: providing services to taxonomists for standard genome sequencing and annotation.</title>
        <authorList>
            <consortium name="The Broad Institute Genomics Platform"/>
            <consortium name="The Broad Institute Genome Sequencing Center for Infectious Disease"/>
            <person name="Wu L."/>
            <person name="Ma J."/>
        </authorList>
    </citation>
    <scope>NUCLEOTIDE SEQUENCE [LARGE SCALE GENOMIC DNA]</scope>
    <source>
        <strain evidence="4">CGMCC 1.10992</strain>
    </source>
</reference>
<sequence>MTSWLYRIFGFLVFAVSHFASANDEPITIVSSADTYPYHFSVNGKPTGMLIDMWRLWSDKTGQPVNILSLPWYQTLEMMQTGEAQIHAGLAINPEREGFLDFASPLAHVTSNVFIHRSLPDIKQATSLTPYLIGSVKGANHVNLLNKLYPQLRVSEYERQFDVYDAAVRGDVLAFTGLNRISNQYENARELEKKYPNHRKLTYHTLSLHPAVSEGNEALLQSIEAGFALFTDEERSAIYRRWFGTSGEQAGIVIAILPDAPPYMMLDEDGNPGGMVVDIWKLWGQRNGYKVNFVVQDRHTLNSQMELQLVDIVSALPSADISHEGLEPANQIMTLKAQFYSPETSNVRQLSQLENRPVGVLRQASYLPQLQSQYPQLNLRYYDDHFEMIQATIADEIVGFFGLSNLTEYVLIQRNQLNQFVRLPEPSFAAEVLSMVGRGNENLKHRIQLGFESIDISDLADIERRWVLAPKDRYFENLPLSVELSRQENQWLARHPVIRLGAVRNYPPFEFVDDLGNFSGVNADLVEWLESRTGMRIDVVLYASWQQVLDAVMAHKVDFVAAISDTPERKTALSFSNGYWPTPWAIAMREEELLISQLSQLHGKTLGVIAGYQVIPWLRRNHPEIQLKVFDSGQEGLNAVARGEVFGLLDNLTVAVATVRELGLSNLKLSTLHDIQQESSKFGIRKDWPELVSILNKALQMLTENERRTILSKWLDLTIDQGVSSEKIWRVSVQVGALVLLAMSLMVLWNRRLNREIERRRAAEETVRHLARHDELTGLANRRQFEDAMSQALENHARTKNLMALMFIDLDGFKEINDKYGHAIGDAVLKGVADRFQGVVRRSDTLARFGGDEFVVLATNLHHRLHAAELARKLLQVLSEPFELSDGNAKLSASIGVAVYPEDGESIESLLRCADALMYRIKDADKNGYMLT</sequence>
<keyword evidence="1" id="KW-0732">Signal</keyword>
<organism evidence="3 4">
    <name type="scientific">Corallincola platygyrae</name>
    <dbReference type="NCBI Taxonomy" id="1193278"/>
    <lineage>
        <taxon>Bacteria</taxon>
        <taxon>Pseudomonadati</taxon>
        <taxon>Pseudomonadota</taxon>
        <taxon>Gammaproteobacteria</taxon>
        <taxon>Alteromonadales</taxon>
        <taxon>Psychromonadaceae</taxon>
        <taxon>Corallincola</taxon>
    </lineage>
</organism>
<dbReference type="EMBL" id="JBHUHT010000031">
    <property type="protein sequence ID" value="MFD2098115.1"/>
    <property type="molecule type" value="Genomic_DNA"/>
</dbReference>
<gene>
    <name evidence="3" type="ORF">ACFSJ3_19230</name>
</gene>
<dbReference type="InterPro" id="IPR000160">
    <property type="entry name" value="GGDEF_dom"/>
</dbReference>
<feature type="chain" id="PRO_5045772698" evidence="1">
    <location>
        <begin position="23"/>
        <end position="932"/>
    </location>
</feature>
<dbReference type="Gene3D" id="3.30.70.270">
    <property type="match status" value="1"/>
</dbReference>
<evidence type="ECO:0000313" key="3">
    <source>
        <dbReference type="EMBL" id="MFD2098115.1"/>
    </source>
</evidence>
<dbReference type="InterPro" id="IPR052163">
    <property type="entry name" value="DGC-Regulatory_Protein"/>
</dbReference>
<feature type="signal peptide" evidence="1">
    <location>
        <begin position="1"/>
        <end position="22"/>
    </location>
</feature>
<evidence type="ECO:0000256" key="1">
    <source>
        <dbReference type="SAM" id="SignalP"/>
    </source>
</evidence>
<dbReference type="CDD" id="cd01007">
    <property type="entry name" value="PBP2_BvgS_HisK_like"/>
    <property type="match status" value="1"/>
</dbReference>
<dbReference type="SMART" id="SM00267">
    <property type="entry name" value="GGDEF"/>
    <property type="match status" value="1"/>
</dbReference>
<dbReference type="Gene3D" id="3.40.190.10">
    <property type="entry name" value="Periplasmic binding protein-like II"/>
    <property type="match status" value="6"/>
</dbReference>
<proteinExistence type="predicted"/>
<dbReference type="InterPro" id="IPR029787">
    <property type="entry name" value="Nucleotide_cyclase"/>
</dbReference>
<protein>
    <submittedName>
        <fullName evidence="3">Transporter substrate-binding domain-containing protein</fullName>
    </submittedName>
</protein>
<dbReference type="CDD" id="cd13706">
    <property type="entry name" value="PBP2_HisK_like_1"/>
    <property type="match status" value="1"/>
</dbReference>
<dbReference type="Proteomes" id="UP001597380">
    <property type="component" value="Unassembled WGS sequence"/>
</dbReference>
<dbReference type="SUPFAM" id="SSF53850">
    <property type="entry name" value="Periplasmic binding protein-like II"/>
    <property type="match status" value="3"/>
</dbReference>
<feature type="domain" description="GGDEF" evidence="2">
    <location>
        <begin position="801"/>
        <end position="932"/>
    </location>
</feature>
<dbReference type="Pfam" id="PF00497">
    <property type="entry name" value="SBP_bac_3"/>
    <property type="match status" value="3"/>
</dbReference>